<dbReference type="AlphaFoldDB" id="A0A9J6GDT4"/>
<feature type="region of interest" description="Disordered" evidence="1">
    <location>
        <begin position="575"/>
        <end position="619"/>
    </location>
</feature>
<feature type="compositionally biased region" description="Polar residues" evidence="1">
    <location>
        <begin position="701"/>
        <end position="729"/>
    </location>
</feature>
<feature type="region of interest" description="Disordered" evidence="1">
    <location>
        <begin position="655"/>
        <end position="734"/>
    </location>
</feature>
<feature type="compositionally biased region" description="Acidic residues" evidence="1">
    <location>
        <begin position="391"/>
        <end position="408"/>
    </location>
</feature>
<feature type="compositionally biased region" description="Basic and acidic residues" evidence="1">
    <location>
        <begin position="415"/>
        <end position="435"/>
    </location>
</feature>
<feature type="region of interest" description="Disordered" evidence="1">
    <location>
        <begin position="382"/>
        <end position="490"/>
    </location>
</feature>
<dbReference type="Proteomes" id="UP000821853">
    <property type="component" value="Unassembled WGS sequence"/>
</dbReference>
<feature type="compositionally biased region" description="Low complexity" evidence="1">
    <location>
        <begin position="655"/>
        <end position="667"/>
    </location>
</feature>
<feature type="region of interest" description="Disordered" evidence="1">
    <location>
        <begin position="86"/>
        <end position="114"/>
    </location>
</feature>
<feature type="compositionally biased region" description="Basic and acidic residues" evidence="1">
    <location>
        <begin position="591"/>
        <end position="609"/>
    </location>
</feature>
<feature type="compositionally biased region" description="Polar residues" evidence="1">
    <location>
        <begin position="452"/>
        <end position="479"/>
    </location>
</feature>
<feature type="region of interest" description="Disordered" evidence="1">
    <location>
        <begin position="329"/>
        <end position="351"/>
    </location>
</feature>
<proteinExistence type="predicted"/>
<comment type="caution">
    <text evidence="2">The sequence shown here is derived from an EMBL/GenBank/DDBJ whole genome shotgun (WGS) entry which is preliminary data.</text>
</comment>
<evidence type="ECO:0000313" key="3">
    <source>
        <dbReference type="Proteomes" id="UP000821853"/>
    </source>
</evidence>
<sequence>MLALFGDLEINLLQGKHRRLLGRQRELDLSRMCRQWSSNHLCSLFRRAVRRKGPIAAKGHIGRRRVRRVLRRRLKITGATVRDVAGGASTGSARTVPSAFDSAGTSAGKRDESGLAEDALSTIARGLHRRDEKFRANPTSIQPSTAGVTEKVKGARITDTLGLNIGTVHTHESCFNSSHCEASNKSALPTAWLKEETKLPEDSQARLFQSGRYSTRLFGGKDQALDRSGTSEIEQGTDEIGILDWLFAHRARDRKSWEELIGKRGTTPNFSAITGRKIPLTSSAGAVSVKSFNLSSKVPLATDKASTIKQGPVSSEPVTVMVSMSSKSNALLKHPQSSLATSRSSLKGKTTLNQSTVPALIFKNGGSENRATGVNLRGGIVAHEGRRANDDSDDDDDDDDDYDDDDADLINNNGSERHSGKRDREHFWLKDEGLRASRGLQKPSDESRREISPNSNGNRQSITAIDNGNRQTASRQPTRSSDRKSEARINIELRKLDSRVISRSAPDGLGRNELSLGSSFNGSWKHDVDSSQNNSVSRQTTVHPDSSSNTYWQPHQPSSKSSFGEILPERKIPMSGAADAPTNESQLSLPKKLDLPPRGIEESNGKVRTGDPAQTRSTLEKTTAHEITVSGEERTHEQTIEIRYKYGNDELRAHTSTTTIGPSTSTPVNSKDSGTPERPDSGETMTGQLFSDRKGHALTGQPGSDDTAETSAVFTSSSAETPRTSSAGTSRRKRIKFETTGQDTVPHVVGLTSPAANVKVKASDAFLSLKALQYGHSFKIAGLLTWRNIEQFRLQEPSSDALVDKVRRLLLRINFDGLCVDLAGVTRGNIMAYRHILRDAALEFAMEVRGPSHHRSVCWTLTPWGMEYRLLLPTEATGVGVLARFVRSAVPGSDCLCALRLNNVLQLCSVYKNTPRSYDNLTASWYLVNDTKWVAYDDYQSLRIKVPQLLEAFAPDCVYVDDVQRDDPLGVCGERPFPLVAAVHDIFAEVLRHTTRHIETPTPNPRLTGPMLV</sequence>
<dbReference type="VEuPathDB" id="VectorBase:HLOH_042614"/>
<dbReference type="OrthoDB" id="10644853at2759"/>
<accession>A0A9J6GDT4</accession>
<keyword evidence="3" id="KW-1185">Reference proteome</keyword>
<organism evidence="2 3">
    <name type="scientific">Haemaphysalis longicornis</name>
    <name type="common">Bush tick</name>
    <dbReference type="NCBI Taxonomy" id="44386"/>
    <lineage>
        <taxon>Eukaryota</taxon>
        <taxon>Metazoa</taxon>
        <taxon>Ecdysozoa</taxon>
        <taxon>Arthropoda</taxon>
        <taxon>Chelicerata</taxon>
        <taxon>Arachnida</taxon>
        <taxon>Acari</taxon>
        <taxon>Parasitiformes</taxon>
        <taxon>Ixodida</taxon>
        <taxon>Ixodoidea</taxon>
        <taxon>Ixodidae</taxon>
        <taxon>Haemaphysalinae</taxon>
        <taxon>Haemaphysalis</taxon>
    </lineage>
</organism>
<feature type="compositionally biased region" description="Polar residues" evidence="1">
    <location>
        <begin position="530"/>
        <end position="562"/>
    </location>
</feature>
<feature type="region of interest" description="Disordered" evidence="1">
    <location>
        <begin position="525"/>
        <end position="563"/>
    </location>
</feature>
<dbReference type="EMBL" id="JABSTR010000008">
    <property type="protein sequence ID" value="KAH9376582.1"/>
    <property type="molecule type" value="Genomic_DNA"/>
</dbReference>
<gene>
    <name evidence="2" type="ORF">HPB48_002535</name>
</gene>
<feature type="region of interest" description="Disordered" evidence="1">
    <location>
        <begin position="129"/>
        <end position="151"/>
    </location>
</feature>
<evidence type="ECO:0000256" key="1">
    <source>
        <dbReference type="SAM" id="MobiDB-lite"/>
    </source>
</evidence>
<evidence type="ECO:0000313" key="2">
    <source>
        <dbReference type="EMBL" id="KAH9376582.1"/>
    </source>
</evidence>
<feature type="compositionally biased region" description="Basic and acidic residues" evidence="1">
    <location>
        <begin position="480"/>
        <end position="490"/>
    </location>
</feature>
<name>A0A9J6GDT4_HAELO</name>
<protein>
    <submittedName>
        <fullName evidence="2">Uncharacterized protein</fullName>
    </submittedName>
</protein>
<reference evidence="2 3" key="1">
    <citation type="journal article" date="2020" name="Cell">
        <title>Large-Scale Comparative Analyses of Tick Genomes Elucidate Their Genetic Diversity and Vector Capacities.</title>
        <authorList>
            <consortium name="Tick Genome and Microbiome Consortium (TIGMIC)"/>
            <person name="Jia N."/>
            <person name="Wang J."/>
            <person name="Shi W."/>
            <person name="Du L."/>
            <person name="Sun Y."/>
            <person name="Zhan W."/>
            <person name="Jiang J.F."/>
            <person name="Wang Q."/>
            <person name="Zhang B."/>
            <person name="Ji P."/>
            <person name="Bell-Sakyi L."/>
            <person name="Cui X.M."/>
            <person name="Yuan T.T."/>
            <person name="Jiang B.G."/>
            <person name="Yang W.F."/>
            <person name="Lam T.T."/>
            <person name="Chang Q.C."/>
            <person name="Ding S.J."/>
            <person name="Wang X.J."/>
            <person name="Zhu J.G."/>
            <person name="Ruan X.D."/>
            <person name="Zhao L."/>
            <person name="Wei J.T."/>
            <person name="Ye R.Z."/>
            <person name="Que T.C."/>
            <person name="Du C.H."/>
            <person name="Zhou Y.H."/>
            <person name="Cheng J.X."/>
            <person name="Dai P.F."/>
            <person name="Guo W.B."/>
            <person name="Han X.H."/>
            <person name="Huang E.J."/>
            <person name="Li L.F."/>
            <person name="Wei W."/>
            <person name="Gao Y.C."/>
            <person name="Liu J.Z."/>
            <person name="Shao H.Z."/>
            <person name="Wang X."/>
            <person name="Wang C.C."/>
            <person name="Yang T.C."/>
            <person name="Huo Q.B."/>
            <person name="Li W."/>
            <person name="Chen H.Y."/>
            <person name="Chen S.E."/>
            <person name="Zhou L.G."/>
            <person name="Ni X.B."/>
            <person name="Tian J.H."/>
            <person name="Sheng Y."/>
            <person name="Liu T."/>
            <person name="Pan Y.S."/>
            <person name="Xia L.Y."/>
            <person name="Li J."/>
            <person name="Zhao F."/>
            <person name="Cao W.C."/>
        </authorList>
    </citation>
    <scope>NUCLEOTIDE SEQUENCE [LARGE SCALE GENOMIC DNA]</scope>
    <source>
        <strain evidence="2">HaeL-2018</strain>
    </source>
</reference>
<feature type="compositionally biased region" description="Polar residues" evidence="1">
    <location>
        <begin position="137"/>
        <end position="147"/>
    </location>
</feature>